<reference evidence="2 3" key="1">
    <citation type="submission" date="2023-01" db="EMBL/GenBank/DDBJ databases">
        <title>Analysis of 21 Apiospora genomes using comparative genomics revels a genus with tremendous synthesis potential of carbohydrate active enzymes and secondary metabolites.</title>
        <authorList>
            <person name="Sorensen T."/>
        </authorList>
    </citation>
    <scope>NUCLEOTIDE SEQUENCE [LARGE SCALE GENOMIC DNA]</scope>
    <source>
        <strain evidence="2 3">CBS 24483</strain>
    </source>
</reference>
<protein>
    <submittedName>
        <fullName evidence="2">Uncharacterized protein</fullName>
    </submittedName>
</protein>
<dbReference type="GeneID" id="92083716"/>
<evidence type="ECO:0000313" key="3">
    <source>
        <dbReference type="Proteomes" id="UP001391051"/>
    </source>
</evidence>
<organism evidence="2 3">
    <name type="scientific">Apiospora aurea</name>
    <dbReference type="NCBI Taxonomy" id="335848"/>
    <lineage>
        <taxon>Eukaryota</taxon>
        <taxon>Fungi</taxon>
        <taxon>Dikarya</taxon>
        <taxon>Ascomycota</taxon>
        <taxon>Pezizomycotina</taxon>
        <taxon>Sordariomycetes</taxon>
        <taxon>Xylariomycetidae</taxon>
        <taxon>Amphisphaeriales</taxon>
        <taxon>Apiosporaceae</taxon>
        <taxon>Apiospora</taxon>
    </lineage>
</organism>
<keyword evidence="3" id="KW-1185">Reference proteome</keyword>
<sequence>MYWTIVHGQMDVAMYVPEGQKIPDLGQVIRSLRGRQARVTQRARVFRTSRPVQKRSSNFSRARDTGQGSTGRPLRSQRRHSAGTGHLSPQPMSGLTGCLSSGDQAGQGSPRELVTGSAVAYDPSRYDALAGSTRAGSGLDGVASDLEGADAAIGNGTVATPGSSQPTPLEPGHYQPLDGEQDICDSNAGFFANAEFEMSGSSHGEDVGWQQEMEMLHDQDGDAGHPSAEVPNIRSVMLTQETDARGAAAEGSQCSQLRCWSPAARYPAQIASPALCFSQGPAMNPAKDRGQHEASMDACWTQRQAKGSLDYILL</sequence>
<feature type="region of interest" description="Disordered" evidence="1">
    <location>
        <begin position="40"/>
        <end position="112"/>
    </location>
</feature>
<feature type="compositionally biased region" description="Polar residues" evidence="1">
    <location>
        <begin position="50"/>
        <end position="60"/>
    </location>
</feature>
<accession>A0ABR1PSY9</accession>
<comment type="caution">
    <text evidence="2">The sequence shown here is derived from an EMBL/GenBank/DDBJ whole genome shotgun (WGS) entry which is preliminary data.</text>
</comment>
<feature type="region of interest" description="Disordered" evidence="1">
    <location>
        <begin position="153"/>
        <end position="181"/>
    </location>
</feature>
<name>A0ABR1PSY9_9PEZI</name>
<dbReference type="RefSeq" id="XP_066692892.1">
    <property type="nucleotide sequence ID" value="XM_066850654.1"/>
</dbReference>
<evidence type="ECO:0000256" key="1">
    <source>
        <dbReference type="SAM" id="MobiDB-lite"/>
    </source>
</evidence>
<feature type="compositionally biased region" description="Polar residues" evidence="1">
    <location>
        <begin position="90"/>
        <end position="107"/>
    </location>
</feature>
<gene>
    <name evidence="2" type="ORF">PG986_014432</name>
</gene>
<evidence type="ECO:0000313" key="2">
    <source>
        <dbReference type="EMBL" id="KAK7937564.1"/>
    </source>
</evidence>
<dbReference type="EMBL" id="JAQQWE010000010">
    <property type="protein sequence ID" value="KAK7937564.1"/>
    <property type="molecule type" value="Genomic_DNA"/>
</dbReference>
<dbReference type="Proteomes" id="UP001391051">
    <property type="component" value="Unassembled WGS sequence"/>
</dbReference>
<feature type="compositionally biased region" description="Polar residues" evidence="1">
    <location>
        <begin position="157"/>
        <end position="167"/>
    </location>
</feature>
<proteinExistence type="predicted"/>